<keyword evidence="2" id="KW-1185">Reference proteome</keyword>
<proteinExistence type="predicted"/>
<dbReference type="AlphaFoldDB" id="A0A1I2R4Y2"/>
<dbReference type="EMBL" id="FOOT01000002">
    <property type="protein sequence ID" value="SFG35764.1"/>
    <property type="molecule type" value="Genomic_DNA"/>
</dbReference>
<accession>A0A1I2R4Y2</accession>
<evidence type="ECO:0000313" key="1">
    <source>
        <dbReference type="EMBL" id="SFG35764.1"/>
    </source>
</evidence>
<organism evidence="1 2">
    <name type="scientific">Pontibacter chinhatensis</name>
    <dbReference type="NCBI Taxonomy" id="1436961"/>
    <lineage>
        <taxon>Bacteria</taxon>
        <taxon>Pseudomonadati</taxon>
        <taxon>Bacteroidota</taxon>
        <taxon>Cytophagia</taxon>
        <taxon>Cytophagales</taxon>
        <taxon>Hymenobacteraceae</taxon>
        <taxon>Pontibacter</taxon>
    </lineage>
</organism>
<dbReference type="Proteomes" id="UP000198724">
    <property type="component" value="Unassembled WGS sequence"/>
</dbReference>
<protein>
    <submittedName>
        <fullName evidence="1">Uncharacterized protein</fullName>
    </submittedName>
</protein>
<reference evidence="2" key="1">
    <citation type="submission" date="2016-10" db="EMBL/GenBank/DDBJ databases">
        <authorList>
            <person name="Varghese N."/>
            <person name="Submissions S."/>
        </authorList>
    </citation>
    <scope>NUCLEOTIDE SEQUENCE [LARGE SCALE GENOMIC DNA]</scope>
    <source>
        <strain evidence="2">LP51</strain>
    </source>
</reference>
<sequence>MKIIVLIAASVFGFGFAVQESYHVAKPKQVLVLYHAPAALEEPVMDVVLDTVEITVEAPAAVASL</sequence>
<dbReference type="RefSeq" id="WP_092099737.1">
    <property type="nucleotide sequence ID" value="NZ_FOOT01000002.1"/>
</dbReference>
<evidence type="ECO:0000313" key="2">
    <source>
        <dbReference type="Proteomes" id="UP000198724"/>
    </source>
</evidence>
<name>A0A1I2R4Y2_9BACT</name>
<gene>
    <name evidence="1" type="ORF">SAMN05421739_102271</name>
</gene>
<dbReference type="OrthoDB" id="853777at2"/>